<evidence type="ECO:0000256" key="2">
    <source>
        <dbReference type="ARBA" id="ARBA00022679"/>
    </source>
</evidence>
<sequence length="448" mass="49554">MKQNDVVTYTAQAYSDGETVGSVGEYTLFVPFMAQGETAEVKVNYVKGSVAYADVVRITRPSPHRVTPSCPLFGLCGGCALMHLQYAEQLRFKTLKVQNALRKIGGITAEVSPCVPSPLTVRYRNKLSLPVRGKRGRVKIGMYRRGSHTVVDSDDCLLGNGVFADVVNIFRSYLNDCGAQPYDEKTFGGEVRHLVARYVDGQLLLTVVSNGKWRHDLSPLYERLRKKFPQTGIFVNENNLRNNVIMDKKTLHVCGIEYIKGVHAGVPFRLGADSFFQVNDGVKDILYQKVKQSLRVAGTQVLIDCFSGIGVLTNALADQNYLTYGVEIVPQAVQDANSMAKFAKGKVVNVCGDANEVLPRLAKEHEGKKMCLVVDPPRKGLGEKVCETVTKTPFSDVEYVSCNPATLARDLKMLSQSYDVTAIQPYDMFPHTDHVESVVCLKRQSDVI</sequence>
<keyword evidence="3 4" id="KW-0949">S-adenosyl-L-methionine</keyword>
<comment type="caution">
    <text evidence="5">The sequence shown here is derived from an EMBL/GenBank/DDBJ whole genome shotgun (WGS) entry which is preliminary data.</text>
</comment>
<dbReference type="PROSITE" id="PS51687">
    <property type="entry name" value="SAM_MT_RNA_M5U"/>
    <property type="match status" value="1"/>
</dbReference>
<feature type="binding site" evidence="4">
    <location>
        <position position="277"/>
    </location>
    <ligand>
        <name>S-adenosyl-L-methionine</name>
        <dbReference type="ChEBI" id="CHEBI:59789"/>
    </ligand>
</feature>
<dbReference type="InterPro" id="IPR012340">
    <property type="entry name" value="NA-bd_OB-fold"/>
</dbReference>
<feature type="binding site" evidence="4">
    <location>
        <position position="306"/>
    </location>
    <ligand>
        <name>S-adenosyl-L-methionine</name>
        <dbReference type="ChEBI" id="CHEBI:59789"/>
    </ligand>
</feature>
<name>A0A9D1MXW9_9BACT</name>
<evidence type="ECO:0000313" key="5">
    <source>
        <dbReference type="EMBL" id="HIU91311.1"/>
    </source>
</evidence>
<evidence type="ECO:0000256" key="1">
    <source>
        <dbReference type="ARBA" id="ARBA00022603"/>
    </source>
</evidence>
<dbReference type="InterPro" id="IPR010280">
    <property type="entry name" value="U5_MeTrfase_fam"/>
</dbReference>
<dbReference type="Proteomes" id="UP000886852">
    <property type="component" value="Unassembled WGS sequence"/>
</dbReference>
<dbReference type="Gene3D" id="3.40.50.150">
    <property type="entry name" value="Vaccinia Virus protein VP39"/>
    <property type="match status" value="1"/>
</dbReference>
<dbReference type="AlphaFoldDB" id="A0A9D1MXW9"/>
<reference evidence="5" key="2">
    <citation type="journal article" date="2021" name="PeerJ">
        <title>Extensive microbial diversity within the chicken gut microbiome revealed by metagenomics and culture.</title>
        <authorList>
            <person name="Gilroy R."/>
            <person name="Ravi A."/>
            <person name="Getino M."/>
            <person name="Pursley I."/>
            <person name="Horton D.L."/>
            <person name="Alikhan N.F."/>
            <person name="Baker D."/>
            <person name="Gharbi K."/>
            <person name="Hall N."/>
            <person name="Watson M."/>
            <person name="Adriaenssens E.M."/>
            <person name="Foster-Nyarko E."/>
            <person name="Jarju S."/>
            <person name="Secka A."/>
            <person name="Antonio M."/>
            <person name="Oren A."/>
            <person name="Chaudhuri R.R."/>
            <person name="La Ragione R."/>
            <person name="Hildebrand F."/>
            <person name="Pallen M.J."/>
        </authorList>
    </citation>
    <scope>NUCLEOTIDE SEQUENCE</scope>
    <source>
        <strain evidence="5">ChiHjej12B11-7776</strain>
    </source>
</reference>
<feature type="binding site" evidence="4">
    <location>
        <position position="327"/>
    </location>
    <ligand>
        <name>S-adenosyl-L-methionine</name>
        <dbReference type="ChEBI" id="CHEBI:59789"/>
    </ligand>
</feature>
<protein>
    <submittedName>
        <fullName evidence="5">23S rRNA (Uracil(1939)-C(5))-methyltransferase RlmD</fullName>
        <ecNumber evidence="5">2.1.1.190</ecNumber>
    </submittedName>
</protein>
<keyword evidence="2 4" id="KW-0808">Transferase</keyword>
<dbReference type="Pfam" id="PF05958">
    <property type="entry name" value="tRNA_U5-meth_tr"/>
    <property type="match status" value="1"/>
</dbReference>
<dbReference type="EC" id="2.1.1.190" evidence="5"/>
<dbReference type="GO" id="GO:0070041">
    <property type="term" value="F:rRNA (uridine-C5-)-methyltransferase activity"/>
    <property type="evidence" value="ECO:0007669"/>
    <property type="project" value="TreeGrafter"/>
</dbReference>
<dbReference type="SUPFAM" id="SSF53335">
    <property type="entry name" value="S-adenosyl-L-methionine-dependent methyltransferases"/>
    <property type="match status" value="1"/>
</dbReference>
<evidence type="ECO:0000256" key="4">
    <source>
        <dbReference type="PROSITE-ProRule" id="PRU01024"/>
    </source>
</evidence>
<evidence type="ECO:0000313" key="6">
    <source>
        <dbReference type="Proteomes" id="UP000886852"/>
    </source>
</evidence>
<dbReference type="GO" id="GO:0070475">
    <property type="term" value="P:rRNA base methylation"/>
    <property type="evidence" value="ECO:0007669"/>
    <property type="project" value="TreeGrafter"/>
</dbReference>
<feature type="binding site" evidence="4">
    <location>
        <position position="375"/>
    </location>
    <ligand>
        <name>S-adenosyl-L-methionine</name>
        <dbReference type="ChEBI" id="CHEBI:59789"/>
    </ligand>
</feature>
<evidence type="ECO:0000256" key="3">
    <source>
        <dbReference type="ARBA" id="ARBA00022691"/>
    </source>
</evidence>
<dbReference type="PANTHER" id="PTHR11061">
    <property type="entry name" value="RNA M5U METHYLTRANSFERASE"/>
    <property type="match status" value="1"/>
</dbReference>
<dbReference type="Gene3D" id="2.40.50.1070">
    <property type="match status" value="1"/>
</dbReference>
<feature type="active site" description="Nucleophile" evidence="4">
    <location>
        <position position="402"/>
    </location>
</feature>
<dbReference type="NCBIfam" id="TIGR00479">
    <property type="entry name" value="rumA"/>
    <property type="match status" value="1"/>
</dbReference>
<reference evidence="5" key="1">
    <citation type="submission" date="2020-10" db="EMBL/GenBank/DDBJ databases">
        <authorList>
            <person name="Gilroy R."/>
        </authorList>
    </citation>
    <scope>NUCLEOTIDE SEQUENCE</scope>
    <source>
        <strain evidence="5">ChiHjej12B11-7776</strain>
    </source>
</reference>
<dbReference type="EMBL" id="DVOC01000084">
    <property type="protein sequence ID" value="HIU91311.1"/>
    <property type="molecule type" value="Genomic_DNA"/>
</dbReference>
<proteinExistence type="inferred from homology"/>
<dbReference type="InterPro" id="IPR029063">
    <property type="entry name" value="SAM-dependent_MTases_sf"/>
</dbReference>
<comment type="similarity">
    <text evidence="4">Belongs to the class I-like SAM-binding methyltransferase superfamily. RNA M5U methyltransferase family.</text>
</comment>
<organism evidence="5 6">
    <name type="scientific">Candidatus Fimimonas merdipullorum</name>
    <dbReference type="NCBI Taxonomy" id="2840822"/>
    <lineage>
        <taxon>Bacteria</taxon>
        <taxon>Pseudomonadati</taxon>
        <taxon>Myxococcota</taxon>
        <taxon>Myxococcia</taxon>
        <taxon>Myxococcales</taxon>
        <taxon>Cystobacterineae</taxon>
        <taxon>Myxococcaceae</taxon>
        <taxon>Myxococcaceae incertae sedis</taxon>
        <taxon>Candidatus Fimimonas</taxon>
    </lineage>
</organism>
<accession>A0A9D1MXW9</accession>
<gene>
    <name evidence="5" type="primary">rlmD</name>
    <name evidence="5" type="ORF">IAC72_04810</name>
</gene>
<dbReference type="Gene3D" id="2.40.50.140">
    <property type="entry name" value="Nucleic acid-binding proteins"/>
    <property type="match status" value="1"/>
</dbReference>
<dbReference type="PANTHER" id="PTHR11061:SF30">
    <property type="entry name" value="TRNA (URACIL(54)-C(5))-METHYLTRANSFERASE"/>
    <property type="match status" value="1"/>
</dbReference>
<keyword evidence="1 4" id="KW-0489">Methyltransferase</keyword>